<keyword evidence="1" id="KW-0547">Nucleotide-binding</keyword>
<reference evidence="1" key="1">
    <citation type="submission" date="2013-12" db="EMBL/GenBank/DDBJ databases">
        <title>A Varibaculum cambriense genome reconstructed from a premature infant gut community with otherwise low bacterial novelty that shifts toward anaerobic metabolism during the third week of life.</title>
        <authorList>
            <person name="Brown C.T."/>
            <person name="Sharon I."/>
            <person name="Thomas B.C."/>
            <person name="Castelle C.J."/>
            <person name="Morowitz M.J."/>
            <person name="Banfield J.F."/>
        </authorList>
    </citation>
    <scope>NUCLEOTIDE SEQUENCE</scope>
</reference>
<dbReference type="GO" id="GO:0004386">
    <property type="term" value="F:helicase activity"/>
    <property type="evidence" value="ECO:0007669"/>
    <property type="project" value="UniProtKB-KW"/>
</dbReference>
<accession>W1YUL1</accession>
<feature type="non-terminal residue" evidence="1">
    <location>
        <position position="70"/>
    </location>
</feature>
<keyword evidence="1" id="KW-0347">Helicase</keyword>
<keyword evidence="1" id="KW-0378">Hydrolase</keyword>
<feature type="non-terminal residue" evidence="1">
    <location>
        <position position="1"/>
    </location>
</feature>
<proteinExistence type="predicted"/>
<dbReference type="AlphaFoldDB" id="W1YUL1"/>
<gene>
    <name evidence="1" type="ORF">Q604_UNBC01148G0001</name>
</gene>
<comment type="caution">
    <text evidence="1">The sequence shown here is derived from an EMBL/GenBank/DDBJ whole genome shotgun (WGS) entry which is preliminary data.</text>
</comment>
<dbReference type="EMBL" id="AZMM01001148">
    <property type="protein sequence ID" value="ETJ44849.1"/>
    <property type="molecule type" value="Genomic_DNA"/>
</dbReference>
<sequence length="70" mass="7505">SFTPAEAVQANRSALQQAIIAVLADGGAWFAQQISQRIRDKIGESVDPSALQEALWALVWQGVTPSAIWA</sequence>
<keyword evidence="1" id="KW-0067">ATP-binding</keyword>
<protein>
    <submittedName>
        <fullName evidence="1">Putative ATP-dependent helicase lhr</fullName>
    </submittedName>
</protein>
<evidence type="ECO:0000313" key="1">
    <source>
        <dbReference type="EMBL" id="ETJ44849.1"/>
    </source>
</evidence>
<organism evidence="1">
    <name type="scientific">human gut metagenome</name>
    <dbReference type="NCBI Taxonomy" id="408170"/>
    <lineage>
        <taxon>unclassified sequences</taxon>
        <taxon>metagenomes</taxon>
        <taxon>organismal metagenomes</taxon>
    </lineage>
</organism>
<name>W1YUL1_9ZZZZ</name>